<proteinExistence type="predicted"/>
<dbReference type="EMBL" id="MFJA01000044">
    <property type="protein sequence ID" value="OGG02972.1"/>
    <property type="molecule type" value="Genomic_DNA"/>
</dbReference>
<organism evidence="2 3">
    <name type="scientific">Candidatus Gottesmanbacteria bacterium RBG_16_37_8</name>
    <dbReference type="NCBI Taxonomy" id="1798371"/>
    <lineage>
        <taxon>Bacteria</taxon>
        <taxon>Candidatus Gottesmaniibacteriota</taxon>
    </lineage>
</organism>
<accession>A0A1F5YSU4</accession>
<evidence type="ECO:0000256" key="1">
    <source>
        <dbReference type="SAM" id="MobiDB-lite"/>
    </source>
</evidence>
<feature type="region of interest" description="Disordered" evidence="1">
    <location>
        <begin position="121"/>
        <end position="163"/>
    </location>
</feature>
<reference evidence="2 3" key="1">
    <citation type="journal article" date="2016" name="Nat. Commun.">
        <title>Thousands of microbial genomes shed light on interconnected biogeochemical processes in an aquifer system.</title>
        <authorList>
            <person name="Anantharaman K."/>
            <person name="Brown C.T."/>
            <person name="Hug L.A."/>
            <person name="Sharon I."/>
            <person name="Castelle C.J."/>
            <person name="Probst A.J."/>
            <person name="Thomas B.C."/>
            <person name="Singh A."/>
            <person name="Wilkins M.J."/>
            <person name="Karaoz U."/>
            <person name="Brodie E.L."/>
            <person name="Williams K.H."/>
            <person name="Hubbard S.S."/>
            <person name="Banfield J.F."/>
        </authorList>
    </citation>
    <scope>NUCLEOTIDE SEQUENCE [LARGE SCALE GENOMIC DNA]</scope>
</reference>
<name>A0A1F5YSU4_9BACT</name>
<dbReference type="Proteomes" id="UP000176665">
    <property type="component" value="Unassembled WGS sequence"/>
</dbReference>
<feature type="compositionally biased region" description="Basic and acidic residues" evidence="1">
    <location>
        <begin position="150"/>
        <end position="163"/>
    </location>
</feature>
<comment type="caution">
    <text evidence="2">The sequence shown here is derived from an EMBL/GenBank/DDBJ whole genome shotgun (WGS) entry which is preliminary data.</text>
</comment>
<evidence type="ECO:0000313" key="2">
    <source>
        <dbReference type="EMBL" id="OGG02972.1"/>
    </source>
</evidence>
<gene>
    <name evidence="2" type="ORF">A2W14_04295</name>
</gene>
<sequence length="163" mass="17931">MTTLKKIIGGIAEGVGEVIKEGAKEIAETVDPTKLIESAIGPKKTGNEFTEYLKGISGNLSSEDLETKRKEFEKKEAIEKAEAEKVIREALPAHLKPTHTSREPSVYERNIREEEMKNAQAIEAQKKQPKTIIEPAGKVRGVLGGKRRPKSADFEAKHDAKVG</sequence>
<evidence type="ECO:0000313" key="3">
    <source>
        <dbReference type="Proteomes" id="UP000176665"/>
    </source>
</evidence>
<protein>
    <submittedName>
        <fullName evidence="2">Uncharacterized protein</fullName>
    </submittedName>
</protein>
<dbReference type="STRING" id="1798371.A2W14_04295"/>
<dbReference type="AlphaFoldDB" id="A0A1F5YSU4"/>